<organism evidence="6 7">
    <name type="scientific">Streptomyces griseiscabiei</name>
    <dbReference type="NCBI Taxonomy" id="2993540"/>
    <lineage>
        <taxon>Bacteria</taxon>
        <taxon>Bacillati</taxon>
        <taxon>Actinomycetota</taxon>
        <taxon>Actinomycetes</taxon>
        <taxon>Kitasatosporales</taxon>
        <taxon>Streptomycetaceae</taxon>
        <taxon>Streptomyces</taxon>
    </lineage>
</organism>
<dbReference type="Proteomes" id="UP001271723">
    <property type="component" value="Unassembled WGS sequence"/>
</dbReference>
<gene>
    <name evidence="6" type="ORF">PV517_46780</name>
</gene>
<dbReference type="RefSeq" id="WP_179203177.1">
    <property type="nucleotide sequence ID" value="NZ_JAGJBZ010000002.1"/>
</dbReference>
<keyword evidence="1" id="KW-0805">Transcription regulation</keyword>
<protein>
    <submittedName>
        <fullName evidence="6">GntR family transcriptional regulator</fullName>
    </submittedName>
</protein>
<proteinExistence type="predicted"/>
<comment type="caution">
    <text evidence="6">The sequence shown here is derived from an EMBL/GenBank/DDBJ whole genome shotgun (WGS) entry which is preliminary data.</text>
</comment>
<dbReference type="SUPFAM" id="SSF46785">
    <property type="entry name" value="Winged helix' DNA-binding domain"/>
    <property type="match status" value="2"/>
</dbReference>
<evidence type="ECO:0000313" key="7">
    <source>
        <dbReference type="Proteomes" id="UP001271723"/>
    </source>
</evidence>
<dbReference type="Gene3D" id="1.10.10.10">
    <property type="entry name" value="Winged helix-like DNA-binding domain superfamily/Winged helix DNA-binding domain"/>
    <property type="match status" value="2"/>
</dbReference>
<evidence type="ECO:0000256" key="4">
    <source>
        <dbReference type="SAM" id="MobiDB-lite"/>
    </source>
</evidence>
<feature type="domain" description="HTH gntR-type" evidence="5">
    <location>
        <begin position="93"/>
        <end position="164"/>
    </location>
</feature>
<dbReference type="PROSITE" id="PS50949">
    <property type="entry name" value="HTH_GNTR"/>
    <property type="match status" value="1"/>
</dbReference>
<dbReference type="PANTHER" id="PTHR44846:SF17">
    <property type="entry name" value="GNTR-FAMILY TRANSCRIPTIONAL REGULATOR"/>
    <property type="match status" value="1"/>
</dbReference>
<dbReference type="InterPro" id="IPR000524">
    <property type="entry name" value="Tscrpt_reg_HTH_GntR"/>
</dbReference>
<dbReference type="Pfam" id="PF00392">
    <property type="entry name" value="GntR"/>
    <property type="match status" value="2"/>
</dbReference>
<dbReference type="InterPro" id="IPR036388">
    <property type="entry name" value="WH-like_DNA-bd_sf"/>
</dbReference>
<evidence type="ECO:0000259" key="5">
    <source>
        <dbReference type="PROSITE" id="PS50949"/>
    </source>
</evidence>
<dbReference type="InterPro" id="IPR036390">
    <property type="entry name" value="WH_DNA-bd_sf"/>
</dbReference>
<evidence type="ECO:0000313" key="6">
    <source>
        <dbReference type="EMBL" id="MDX2916161.1"/>
    </source>
</evidence>
<keyword evidence="3" id="KW-0804">Transcription</keyword>
<keyword evidence="2" id="KW-0238">DNA-binding</keyword>
<evidence type="ECO:0000256" key="2">
    <source>
        <dbReference type="ARBA" id="ARBA00023125"/>
    </source>
</evidence>
<accession>A0ABU4LK46</accession>
<reference evidence="6 7" key="1">
    <citation type="journal article" date="2023" name="Microb. Genom.">
        <title>Mesoterricola silvestris gen. nov., sp. nov., Mesoterricola sediminis sp. nov., Geothrix oryzae sp. nov., Geothrix edaphica sp. nov., Geothrix rubra sp. nov., and Geothrix limicola sp. nov., six novel members of Acidobacteriota isolated from soils.</title>
        <authorList>
            <person name="Weisberg A.J."/>
            <person name="Pearce E."/>
            <person name="Kramer C.G."/>
            <person name="Chang J.H."/>
            <person name="Clarke C.R."/>
        </authorList>
    </citation>
    <scope>NUCLEOTIDE SEQUENCE [LARGE SCALE GENOMIC DNA]</scope>
    <source>
        <strain evidence="6 7">NRRL_B-2795</strain>
    </source>
</reference>
<keyword evidence="7" id="KW-1185">Reference proteome</keyword>
<dbReference type="SMART" id="SM00345">
    <property type="entry name" value="HTH_GNTR"/>
    <property type="match status" value="2"/>
</dbReference>
<dbReference type="EMBL" id="JARAVY010000040">
    <property type="protein sequence ID" value="MDX2916161.1"/>
    <property type="molecule type" value="Genomic_DNA"/>
</dbReference>
<dbReference type="InterPro" id="IPR050679">
    <property type="entry name" value="Bact_HTH_transcr_reg"/>
</dbReference>
<evidence type="ECO:0000256" key="1">
    <source>
        <dbReference type="ARBA" id="ARBA00023015"/>
    </source>
</evidence>
<feature type="region of interest" description="Disordered" evidence="4">
    <location>
        <begin position="164"/>
        <end position="190"/>
    </location>
</feature>
<name>A0ABU4LK46_9ACTN</name>
<dbReference type="CDD" id="cd07377">
    <property type="entry name" value="WHTH_GntR"/>
    <property type="match status" value="1"/>
</dbReference>
<sequence>MSDTIASSLTVKTTADNDPSVRYADILRGEISSGVWGPDQILQRKDLAHRFDVPLKVISRAMQRLTDEGLVETRIRLGTRPRIAGRSWNPPQGTLVQHIMRTLRARIADGTYRVGRRLPTQDRLAAEFGVSGSVISSALQPLKAEGLVSTDVNGRRRGAVVARTPRTEQTAPGPVLAPNTTRPGMSEIPA</sequence>
<evidence type="ECO:0000256" key="3">
    <source>
        <dbReference type="ARBA" id="ARBA00023163"/>
    </source>
</evidence>
<dbReference type="PANTHER" id="PTHR44846">
    <property type="entry name" value="MANNOSYL-D-GLYCERATE TRANSPORT/METABOLISM SYSTEM REPRESSOR MNGR-RELATED"/>
    <property type="match status" value="1"/>
</dbReference>